<gene>
    <name evidence="7" type="ORF">SAMN05421678_11841</name>
</gene>
<evidence type="ECO:0000259" key="5">
    <source>
        <dbReference type="Pfam" id="PF04055"/>
    </source>
</evidence>
<dbReference type="Proteomes" id="UP000199052">
    <property type="component" value="Unassembled WGS sequence"/>
</dbReference>
<proteinExistence type="predicted"/>
<dbReference type="GO" id="GO:0051536">
    <property type="term" value="F:iron-sulfur cluster binding"/>
    <property type="evidence" value="ECO:0007669"/>
    <property type="project" value="UniProtKB-KW"/>
</dbReference>
<dbReference type="CDD" id="cd01335">
    <property type="entry name" value="Radical_SAM"/>
    <property type="match status" value="1"/>
</dbReference>
<evidence type="ECO:0000313" key="8">
    <source>
        <dbReference type="Proteomes" id="UP000199052"/>
    </source>
</evidence>
<keyword evidence="4" id="KW-0411">Iron-sulfur</keyword>
<name>A0A1I3A4R9_9ACTN</name>
<dbReference type="Pfam" id="PF04055">
    <property type="entry name" value="Radical_SAM"/>
    <property type="match status" value="1"/>
</dbReference>
<reference evidence="7 8" key="1">
    <citation type="submission" date="2016-10" db="EMBL/GenBank/DDBJ databases">
        <authorList>
            <person name="de Groot N.N."/>
        </authorList>
    </citation>
    <scope>NUCLEOTIDE SEQUENCE [LARGE SCALE GENOMIC DNA]</scope>
    <source>
        <strain evidence="7 8">CPCC 202808</strain>
    </source>
</reference>
<dbReference type="Gene3D" id="3.20.20.70">
    <property type="entry name" value="Aldolase class I"/>
    <property type="match status" value="1"/>
</dbReference>
<keyword evidence="1" id="KW-0949">S-adenosyl-L-methionine</keyword>
<keyword evidence="3" id="KW-0408">Iron</keyword>
<dbReference type="SFLD" id="SFLDS00029">
    <property type="entry name" value="Radical_SAM"/>
    <property type="match status" value="1"/>
</dbReference>
<evidence type="ECO:0000256" key="1">
    <source>
        <dbReference type="ARBA" id="ARBA00022691"/>
    </source>
</evidence>
<dbReference type="CDD" id="cd21109">
    <property type="entry name" value="SPASM"/>
    <property type="match status" value="1"/>
</dbReference>
<evidence type="ECO:0000256" key="2">
    <source>
        <dbReference type="ARBA" id="ARBA00022723"/>
    </source>
</evidence>
<dbReference type="InterPro" id="IPR023885">
    <property type="entry name" value="4Fe4S-binding_SPASM_dom"/>
</dbReference>
<organism evidence="7 8">
    <name type="scientific">Actinopolymorpha cephalotaxi</name>
    <dbReference type="NCBI Taxonomy" id="504797"/>
    <lineage>
        <taxon>Bacteria</taxon>
        <taxon>Bacillati</taxon>
        <taxon>Actinomycetota</taxon>
        <taxon>Actinomycetes</taxon>
        <taxon>Propionibacteriales</taxon>
        <taxon>Actinopolymorphaceae</taxon>
        <taxon>Actinopolymorpha</taxon>
    </lineage>
</organism>
<evidence type="ECO:0000313" key="7">
    <source>
        <dbReference type="EMBL" id="SFH45008.1"/>
    </source>
</evidence>
<dbReference type="AlphaFoldDB" id="A0A1I3A4R9"/>
<dbReference type="SFLD" id="SFLDG01067">
    <property type="entry name" value="SPASM/twitch_domain_containing"/>
    <property type="match status" value="1"/>
</dbReference>
<dbReference type="PANTHER" id="PTHR11228:SF34">
    <property type="entry name" value="TUNGSTEN-CONTAINING ALDEHYDE FERREDOXIN OXIDOREDUCTASE COFACTOR MODIFYING PROTEIN"/>
    <property type="match status" value="1"/>
</dbReference>
<evidence type="ECO:0000256" key="3">
    <source>
        <dbReference type="ARBA" id="ARBA00023004"/>
    </source>
</evidence>
<accession>A0A1I3A4R9</accession>
<sequence>MHQSVLGFIFLEKCNFRCRHCCNESHPRAEGRMSPAEIVRHIREVAPTGEFAEVGISGGEPFLFPGDLHTIVAGAHDVGLTSSVTTNGFWGVTPDAAARALRPLVSRGLAAVSISVSRFHLEYANTGRLLNAAGAALDAGLEVRVNVVRSRTFGVTDAHRLFGDLSRRLTFVTMPLIPAGRAARETETENLPAQPGGFGGSCAEFFTKVAVTPNGDVYPCCSPGGFTPPLRAGNVGEESLPTIIEKMRSSTLHRVLKGVGPAFFVPFIGARLQRDLATEPFVDQCHLCQTIMSDAAMRAVVNDALQQLESELGELGITFEELERESHPATG</sequence>
<dbReference type="RefSeq" id="WP_092888226.1">
    <property type="nucleotide sequence ID" value="NZ_FOOI01000018.1"/>
</dbReference>
<keyword evidence="2" id="KW-0479">Metal-binding</keyword>
<dbReference type="STRING" id="504797.SAMN05421678_11841"/>
<evidence type="ECO:0000259" key="6">
    <source>
        <dbReference type="Pfam" id="PF13186"/>
    </source>
</evidence>
<dbReference type="InterPro" id="IPR058240">
    <property type="entry name" value="rSAM_sf"/>
</dbReference>
<feature type="domain" description="Radical SAM core" evidence="5">
    <location>
        <begin position="9"/>
        <end position="118"/>
    </location>
</feature>
<dbReference type="InterPro" id="IPR013785">
    <property type="entry name" value="Aldolase_TIM"/>
</dbReference>
<dbReference type="Pfam" id="PF13186">
    <property type="entry name" value="SPASM"/>
    <property type="match status" value="1"/>
</dbReference>
<dbReference type="SUPFAM" id="SSF102114">
    <property type="entry name" value="Radical SAM enzymes"/>
    <property type="match status" value="1"/>
</dbReference>
<feature type="domain" description="4Fe4S-binding SPASM" evidence="6">
    <location>
        <begin position="202"/>
        <end position="251"/>
    </location>
</feature>
<dbReference type="GO" id="GO:0003824">
    <property type="term" value="F:catalytic activity"/>
    <property type="evidence" value="ECO:0007669"/>
    <property type="project" value="InterPro"/>
</dbReference>
<dbReference type="EMBL" id="FOOI01000018">
    <property type="protein sequence ID" value="SFH45008.1"/>
    <property type="molecule type" value="Genomic_DNA"/>
</dbReference>
<dbReference type="PANTHER" id="PTHR11228">
    <property type="entry name" value="RADICAL SAM DOMAIN PROTEIN"/>
    <property type="match status" value="1"/>
</dbReference>
<dbReference type="InterPro" id="IPR050377">
    <property type="entry name" value="Radical_SAM_PqqE_MftC-like"/>
</dbReference>
<evidence type="ECO:0000256" key="4">
    <source>
        <dbReference type="ARBA" id="ARBA00023014"/>
    </source>
</evidence>
<protein>
    <submittedName>
        <fullName evidence="7">Radical SAM superfamily enzyme, MoaA/NifB/PqqE/SkfB family</fullName>
    </submittedName>
</protein>
<dbReference type="GO" id="GO:0046872">
    <property type="term" value="F:metal ion binding"/>
    <property type="evidence" value="ECO:0007669"/>
    <property type="project" value="UniProtKB-KW"/>
</dbReference>
<dbReference type="InterPro" id="IPR007197">
    <property type="entry name" value="rSAM"/>
</dbReference>